<gene>
    <name evidence="1" type="ORF">RCL2_000004500</name>
</gene>
<protein>
    <submittedName>
        <fullName evidence="1">Uncharacterized protein</fullName>
    </submittedName>
</protein>
<sequence length="67" mass="7880">MPPIQTSKLKQHCSAISNDVKRQICEWEKTNQGKQSKWEIITNTEESTQTFRNKEVKFPILENTMNL</sequence>
<accession>A0A8H3KS93</accession>
<dbReference type="EMBL" id="BLAL01000002">
    <property type="protein sequence ID" value="GES72482.1"/>
    <property type="molecule type" value="Genomic_DNA"/>
</dbReference>
<evidence type="ECO:0000313" key="2">
    <source>
        <dbReference type="Proteomes" id="UP000615446"/>
    </source>
</evidence>
<dbReference type="Proteomes" id="UP000615446">
    <property type="component" value="Unassembled WGS sequence"/>
</dbReference>
<evidence type="ECO:0000313" key="1">
    <source>
        <dbReference type="EMBL" id="GES72482.1"/>
    </source>
</evidence>
<dbReference type="AlphaFoldDB" id="A0A8H3KS93"/>
<proteinExistence type="predicted"/>
<reference evidence="1" key="1">
    <citation type="submission" date="2019-10" db="EMBL/GenBank/DDBJ databases">
        <title>Conservation and host-specific expression of non-tandemly repeated heterogenous ribosome RNA gene in arbuscular mycorrhizal fungi.</title>
        <authorList>
            <person name="Maeda T."/>
            <person name="Kobayashi Y."/>
            <person name="Nakagawa T."/>
            <person name="Ezawa T."/>
            <person name="Yamaguchi K."/>
            <person name="Bino T."/>
            <person name="Nishimoto Y."/>
            <person name="Shigenobu S."/>
            <person name="Kawaguchi M."/>
        </authorList>
    </citation>
    <scope>NUCLEOTIDE SEQUENCE</scope>
    <source>
        <strain evidence="1">HR1</strain>
    </source>
</reference>
<comment type="caution">
    <text evidence="1">The sequence shown here is derived from an EMBL/GenBank/DDBJ whole genome shotgun (WGS) entry which is preliminary data.</text>
</comment>
<name>A0A8H3KS93_9GLOM</name>
<organism evidence="1 2">
    <name type="scientific">Rhizophagus clarus</name>
    <dbReference type="NCBI Taxonomy" id="94130"/>
    <lineage>
        <taxon>Eukaryota</taxon>
        <taxon>Fungi</taxon>
        <taxon>Fungi incertae sedis</taxon>
        <taxon>Mucoromycota</taxon>
        <taxon>Glomeromycotina</taxon>
        <taxon>Glomeromycetes</taxon>
        <taxon>Glomerales</taxon>
        <taxon>Glomeraceae</taxon>
        <taxon>Rhizophagus</taxon>
    </lineage>
</organism>